<feature type="transmembrane region" description="Helical" evidence="7">
    <location>
        <begin position="56"/>
        <end position="73"/>
    </location>
</feature>
<sequence length="256" mass="27887">MLVSLPAAALATALGTTLGLIAGYYGNTRLRFPCAYWLAAVLLAGSLFLFRLPQAGIARVWYPLLLGGTALLLGKQLQRFSLFRRPLAFPVDQLVLAAVTLLAAIPRLLLVLAIAAAFEPTIPGLVLLLALTSWTQSARLTRAEVRRLLELPYLEAAHSIGLPAWRIIRHHLLPNAWRPIATTFPLSIAVFIALETTLSFLGIGLPPETPSWGKLLALSRLSPSSWWLLLFPGICLLATTLSLRKLLTLGKIKSTF</sequence>
<reference evidence="9" key="1">
    <citation type="submission" date="2021-03" db="EMBL/GenBank/DDBJ databases">
        <authorList>
            <person name="Kim M.K."/>
        </authorList>
    </citation>
    <scope>NUCLEOTIDE SEQUENCE</scope>
    <source>
        <strain evidence="9">BT186</strain>
    </source>
</reference>
<proteinExistence type="inferred from homology"/>
<protein>
    <submittedName>
        <fullName evidence="9">ABC transporter permease</fullName>
    </submittedName>
</protein>
<evidence type="ECO:0000256" key="7">
    <source>
        <dbReference type="RuleBase" id="RU363032"/>
    </source>
</evidence>
<dbReference type="GO" id="GO:0055085">
    <property type="term" value="P:transmembrane transport"/>
    <property type="evidence" value="ECO:0007669"/>
    <property type="project" value="InterPro"/>
</dbReference>
<dbReference type="PROSITE" id="PS50928">
    <property type="entry name" value="ABC_TM1"/>
    <property type="match status" value="1"/>
</dbReference>
<dbReference type="PANTHER" id="PTHR43386">
    <property type="entry name" value="OLIGOPEPTIDE TRANSPORT SYSTEM PERMEASE PROTEIN APPC"/>
    <property type="match status" value="1"/>
</dbReference>
<keyword evidence="4 7" id="KW-0812">Transmembrane</keyword>
<dbReference type="SUPFAM" id="SSF161098">
    <property type="entry name" value="MetI-like"/>
    <property type="match status" value="1"/>
</dbReference>
<feature type="transmembrane region" description="Helical" evidence="7">
    <location>
        <begin position="184"/>
        <end position="205"/>
    </location>
</feature>
<dbReference type="Proteomes" id="UP000664144">
    <property type="component" value="Unassembled WGS sequence"/>
</dbReference>
<comment type="caution">
    <text evidence="9">The sequence shown here is derived from an EMBL/GenBank/DDBJ whole genome shotgun (WGS) entry which is preliminary data.</text>
</comment>
<keyword evidence="6 7" id="KW-0472">Membrane</keyword>
<name>A0A939EZX2_9BACT</name>
<keyword evidence="3" id="KW-1003">Cell membrane</keyword>
<comment type="subcellular location">
    <subcellularLocation>
        <location evidence="1 7">Cell membrane</location>
        <topology evidence="1 7">Multi-pass membrane protein</topology>
    </subcellularLocation>
</comment>
<dbReference type="InterPro" id="IPR050366">
    <property type="entry name" value="BP-dependent_transpt_permease"/>
</dbReference>
<feature type="transmembrane region" description="Helical" evidence="7">
    <location>
        <begin position="225"/>
        <end position="243"/>
    </location>
</feature>
<feature type="transmembrane region" description="Helical" evidence="7">
    <location>
        <begin position="6"/>
        <end position="25"/>
    </location>
</feature>
<evidence type="ECO:0000313" key="10">
    <source>
        <dbReference type="Proteomes" id="UP000664144"/>
    </source>
</evidence>
<evidence type="ECO:0000256" key="6">
    <source>
        <dbReference type="ARBA" id="ARBA00023136"/>
    </source>
</evidence>
<evidence type="ECO:0000256" key="2">
    <source>
        <dbReference type="ARBA" id="ARBA00022448"/>
    </source>
</evidence>
<dbReference type="PANTHER" id="PTHR43386:SF1">
    <property type="entry name" value="D,D-DIPEPTIDE TRANSPORT SYSTEM PERMEASE PROTEIN DDPC-RELATED"/>
    <property type="match status" value="1"/>
</dbReference>
<evidence type="ECO:0000256" key="3">
    <source>
        <dbReference type="ARBA" id="ARBA00022475"/>
    </source>
</evidence>
<gene>
    <name evidence="9" type="ORF">J0X19_23490</name>
</gene>
<keyword evidence="5 7" id="KW-1133">Transmembrane helix</keyword>
<keyword evidence="10" id="KW-1185">Reference proteome</keyword>
<dbReference type="Gene3D" id="1.10.3720.10">
    <property type="entry name" value="MetI-like"/>
    <property type="match status" value="1"/>
</dbReference>
<dbReference type="CDD" id="cd06261">
    <property type="entry name" value="TM_PBP2"/>
    <property type="match status" value="1"/>
</dbReference>
<organism evidence="9 10">
    <name type="scientific">Hymenobacter telluris</name>
    <dbReference type="NCBI Taxonomy" id="2816474"/>
    <lineage>
        <taxon>Bacteria</taxon>
        <taxon>Pseudomonadati</taxon>
        <taxon>Bacteroidota</taxon>
        <taxon>Cytophagia</taxon>
        <taxon>Cytophagales</taxon>
        <taxon>Hymenobacteraceae</taxon>
        <taxon>Hymenobacter</taxon>
    </lineage>
</organism>
<evidence type="ECO:0000259" key="8">
    <source>
        <dbReference type="PROSITE" id="PS50928"/>
    </source>
</evidence>
<feature type="transmembrane region" description="Helical" evidence="7">
    <location>
        <begin position="94"/>
        <end position="116"/>
    </location>
</feature>
<evidence type="ECO:0000256" key="4">
    <source>
        <dbReference type="ARBA" id="ARBA00022692"/>
    </source>
</evidence>
<feature type="transmembrane region" description="Helical" evidence="7">
    <location>
        <begin position="32"/>
        <end position="50"/>
    </location>
</feature>
<dbReference type="Pfam" id="PF00528">
    <property type="entry name" value="BPD_transp_1"/>
    <property type="match status" value="1"/>
</dbReference>
<dbReference type="EMBL" id="JAFLQZ010000027">
    <property type="protein sequence ID" value="MBO0360944.1"/>
    <property type="molecule type" value="Genomic_DNA"/>
</dbReference>
<dbReference type="AlphaFoldDB" id="A0A939EZX2"/>
<evidence type="ECO:0000256" key="1">
    <source>
        <dbReference type="ARBA" id="ARBA00004651"/>
    </source>
</evidence>
<dbReference type="InterPro" id="IPR000515">
    <property type="entry name" value="MetI-like"/>
</dbReference>
<keyword evidence="2 7" id="KW-0813">Transport</keyword>
<feature type="domain" description="ABC transmembrane type-1" evidence="8">
    <location>
        <begin position="1"/>
        <end position="247"/>
    </location>
</feature>
<evidence type="ECO:0000256" key="5">
    <source>
        <dbReference type="ARBA" id="ARBA00022989"/>
    </source>
</evidence>
<comment type="similarity">
    <text evidence="7">Belongs to the binding-protein-dependent transport system permease family.</text>
</comment>
<dbReference type="InterPro" id="IPR035906">
    <property type="entry name" value="MetI-like_sf"/>
</dbReference>
<dbReference type="GO" id="GO:0005886">
    <property type="term" value="C:plasma membrane"/>
    <property type="evidence" value="ECO:0007669"/>
    <property type="project" value="UniProtKB-SubCell"/>
</dbReference>
<accession>A0A939EZX2</accession>
<evidence type="ECO:0000313" key="9">
    <source>
        <dbReference type="EMBL" id="MBO0360944.1"/>
    </source>
</evidence>